<dbReference type="RefSeq" id="WP_204467783.1">
    <property type="nucleotide sequence ID" value="NZ_JACLYU010000002.1"/>
</dbReference>
<feature type="region of interest" description="Disordered" evidence="1">
    <location>
        <begin position="410"/>
        <end position="429"/>
    </location>
</feature>
<dbReference type="EMBL" id="JACLYU010000002">
    <property type="protein sequence ID" value="MBM6699174.1"/>
    <property type="molecule type" value="Genomic_DNA"/>
</dbReference>
<feature type="region of interest" description="Disordered" evidence="1">
    <location>
        <begin position="451"/>
        <end position="475"/>
    </location>
</feature>
<accession>A0A938WVU5</accession>
<feature type="region of interest" description="Disordered" evidence="1">
    <location>
        <begin position="306"/>
        <end position="377"/>
    </location>
</feature>
<reference evidence="3" key="2">
    <citation type="journal article" date="2021" name="Sci. Rep.">
        <title>The distribution of antibiotic resistance genes in chicken gut microbiota commensals.</title>
        <authorList>
            <person name="Juricova H."/>
            <person name="Matiasovicova J."/>
            <person name="Kubasova T."/>
            <person name="Cejkova D."/>
            <person name="Rychlik I."/>
        </authorList>
    </citation>
    <scope>NUCLEOTIDE SEQUENCE</scope>
    <source>
        <strain evidence="3">An836</strain>
    </source>
</reference>
<feature type="compositionally biased region" description="Low complexity" evidence="1">
    <location>
        <begin position="410"/>
        <end position="424"/>
    </location>
</feature>
<feature type="compositionally biased region" description="Low complexity" evidence="1">
    <location>
        <begin position="306"/>
        <end position="317"/>
    </location>
</feature>
<dbReference type="SUPFAM" id="SSF56112">
    <property type="entry name" value="Protein kinase-like (PK-like)"/>
    <property type="match status" value="1"/>
</dbReference>
<dbReference type="Gene3D" id="3.90.1200.10">
    <property type="match status" value="1"/>
</dbReference>
<evidence type="ECO:0000313" key="3">
    <source>
        <dbReference type="EMBL" id="MBM6699174.1"/>
    </source>
</evidence>
<reference evidence="3" key="1">
    <citation type="submission" date="2020-08" db="EMBL/GenBank/DDBJ databases">
        <authorList>
            <person name="Cejkova D."/>
            <person name="Kubasova T."/>
            <person name="Jahodarova E."/>
            <person name="Rychlik I."/>
        </authorList>
    </citation>
    <scope>NUCLEOTIDE SEQUENCE</scope>
    <source>
        <strain evidence="3">An836</strain>
    </source>
</reference>
<dbReference type="AlphaFoldDB" id="A0A938WVU5"/>
<evidence type="ECO:0000313" key="4">
    <source>
        <dbReference type="Proteomes" id="UP000718821"/>
    </source>
</evidence>
<proteinExistence type="predicted"/>
<feature type="compositionally biased region" description="Polar residues" evidence="1">
    <location>
        <begin position="321"/>
        <end position="331"/>
    </location>
</feature>
<name>A0A938WVU5_9BIFI</name>
<organism evidence="3 4">
    <name type="scientific">Bifidobacterium pullorum subsp. saeculare</name>
    <dbReference type="NCBI Taxonomy" id="78257"/>
    <lineage>
        <taxon>Bacteria</taxon>
        <taxon>Bacillati</taxon>
        <taxon>Actinomycetota</taxon>
        <taxon>Actinomycetes</taxon>
        <taxon>Bifidobacteriales</taxon>
        <taxon>Bifidobacteriaceae</taxon>
        <taxon>Bifidobacterium</taxon>
    </lineage>
</organism>
<sequence length="475" mass="49981">MPNVPVAGVRAVAPAGGTDARLGIDRAVVQDAAGRMYDVYAADDEAACKRLQARVQAARTLAEAREPNGLGFAMDRVVAFVPGGTEDSRKGPTGGTAVMVLQHQEGEARDLALLTHDDCMAIGTAIGAVHRLNPAFLAQAKYPVYTNGQIRAQLLAWIANLRQAGHVPQEITTSWSRIVDTEGLWSFATCMVHGGFEDGDVRFSGSTVTAIGNWQDMQVNDPARDLGWIFSKLDEDHRNAVLTAYGRMMGNRLDDLIMLRANLWVQMEQVGDFIRALSRADSAAIARFRAQVDQLAHRLAAVAPAARPAAAPKAGAAGDTSDATNPSTITVGTLLKEGERRQAARAAEERARATVQTARPAATVDRTADGDRTGSSSVTAVAAADSAVTIAIADLPDDTHDTGEAMAADATADATPTATPATPRTGRDAHDPVTIAIPLLEREERALRDARAGLDGTADDTHDTGEAAVSATPTA</sequence>
<evidence type="ECO:0000256" key="1">
    <source>
        <dbReference type="SAM" id="MobiDB-lite"/>
    </source>
</evidence>
<gene>
    <name evidence="3" type="ORF">H7U32_02285</name>
</gene>
<evidence type="ECO:0000259" key="2">
    <source>
        <dbReference type="Pfam" id="PF01636"/>
    </source>
</evidence>
<dbReference type="InterPro" id="IPR002575">
    <property type="entry name" value="Aminoglycoside_PTrfase"/>
</dbReference>
<dbReference type="Pfam" id="PF01636">
    <property type="entry name" value="APH"/>
    <property type="match status" value="1"/>
</dbReference>
<dbReference type="Proteomes" id="UP000718821">
    <property type="component" value="Unassembled WGS sequence"/>
</dbReference>
<feature type="domain" description="Aminoglycoside phosphotransferase" evidence="2">
    <location>
        <begin position="39"/>
        <end position="248"/>
    </location>
</feature>
<comment type="caution">
    <text evidence="3">The sequence shown here is derived from an EMBL/GenBank/DDBJ whole genome shotgun (WGS) entry which is preliminary data.</text>
</comment>
<dbReference type="InterPro" id="IPR011009">
    <property type="entry name" value="Kinase-like_dom_sf"/>
</dbReference>
<protein>
    <submittedName>
        <fullName evidence="3">Aminoglycoside phosphotransferase</fullName>
    </submittedName>
</protein>
<feature type="compositionally biased region" description="Basic and acidic residues" evidence="1">
    <location>
        <begin position="336"/>
        <end position="352"/>
    </location>
</feature>
<keyword evidence="4" id="KW-1185">Reference proteome</keyword>